<dbReference type="RefSeq" id="WP_221091749.1">
    <property type="nucleotide sequence ID" value="NZ_SHDD01000093.1"/>
</dbReference>
<evidence type="ECO:0000313" key="4">
    <source>
        <dbReference type="Proteomes" id="UP000824410"/>
    </source>
</evidence>
<name>A0AAP2JYT8_PRORE</name>
<feature type="domain" description="Tip attachment protein J" evidence="2">
    <location>
        <begin position="226"/>
        <end position="394"/>
    </location>
</feature>
<proteinExistence type="predicted"/>
<feature type="non-terminal residue" evidence="3">
    <location>
        <position position="1"/>
    </location>
</feature>
<gene>
    <name evidence="3" type="ORF">EX242_13500</name>
</gene>
<evidence type="ECO:0000256" key="1">
    <source>
        <dbReference type="SAM" id="MobiDB-lite"/>
    </source>
</evidence>
<comment type="caution">
    <text evidence="3">The sequence shown here is derived from an EMBL/GenBank/DDBJ whole genome shotgun (WGS) entry which is preliminary data.</text>
</comment>
<dbReference type="AlphaFoldDB" id="A0AAP2JYT8"/>
<dbReference type="Pfam" id="PF13550">
    <property type="entry name" value="Phage-tail_3"/>
    <property type="match status" value="1"/>
</dbReference>
<dbReference type="InterPro" id="IPR032876">
    <property type="entry name" value="J_dom"/>
</dbReference>
<protein>
    <recommendedName>
        <fullName evidence="2">Tip attachment protein J domain-containing protein</fullName>
    </recommendedName>
</protein>
<feature type="region of interest" description="Disordered" evidence="1">
    <location>
        <begin position="745"/>
        <end position="766"/>
    </location>
</feature>
<dbReference type="EMBL" id="SHDO01000011">
    <property type="protein sequence ID" value="MBX6981270.1"/>
    <property type="molecule type" value="Genomic_DNA"/>
</dbReference>
<sequence length="766" mass="84260">KGGGSKKQTVGYTYYWDIQAGLGRGPVDEIVAISADKKTVFAGTPGQISESTSVYIDKPNLFGGTDTGGEGGIRGTLEVMMGEPDQTPTERLRKLLTGLVPGFRGLVTTLFSGMVSSYAASPKPWSYRVRRGLKGWDGEVWYPEKAFIMLSNPDGQLDDEANLTPEQIQNLRTIKAYNAAHILVECATNRDWGRGLSLDALNLDSYRKAADTLHREGFGLCLRYNRQTSLDNFVQQILDHIGAAQYGDLNTGKLVLRLLRDDYHVDELPLFTYDNGIIAVQDDDSTSSDAAPNELVITYHDPVTHTDGEVRAQNLGAIQSVGLISSSTEYMGIPTHELAARAAQRDLEVSASGLTRLILEFDRRGGVLAPASVFRVHLPDRNIDNMVLRVGSIEERDNGSLKIKAVQDVFGLPATSYSSGGQGSTWVPPDGSAQPITDSQAFEVPYTLLARQLSAAELDYLHTASSYFSVMATKPNNMAVSYLLQTQSDGLDWQTVGENDWMPSGILRQGVNALDTQLVIDANFLPVVGSAAWLGTELIRIDEVNEGNKTLIVGRGCGDTLPVHHNGGTVLRFLSEGIEGSTQEYLESESLNWRLLTKTTTATLKPELAQVSSLTFAGRQSRPYLPGRIAINDQLYPLTVTGAETYRMTWAHRDRVLQVDRLIDCLMDDIGPEPETRYHVVILLQEGDEPVWQTQVTHNAIDIPYVADTEAIEADIHYLHFWSECHGRRSLSTFVTRLPVGHIVIEPEPEPEPNPSETPETEVNDD</sequence>
<organism evidence="3 4">
    <name type="scientific">Providencia rettgeri</name>
    <dbReference type="NCBI Taxonomy" id="587"/>
    <lineage>
        <taxon>Bacteria</taxon>
        <taxon>Pseudomonadati</taxon>
        <taxon>Pseudomonadota</taxon>
        <taxon>Gammaproteobacteria</taxon>
        <taxon>Enterobacterales</taxon>
        <taxon>Morganellaceae</taxon>
        <taxon>Providencia</taxon>
    </lineage>
</organism>
<reference evidence="3" key="1">
    <citation type="submission" date="2019-02" db="EMBL/GenBank/DDBJ databases">
        <title>Genomic characterization of isolates from hospital effluents in KZN, South Africa.</title>
        <authorList>
            <person name="Ntshobeni N."/>
            <person name="Allam M."/>
            <person name="Ismail A."/>
            <person name="Amoako D."/>
            <person name="Essack S."/>
            <person name="Chenia H."/>
        </authorList>
    </citation>
    <scope>NUCLEOTIDE SEQUENCE</scope>
    <source>
        <strain evidence="3">AFE97_S1</strain>
    </source>
</reference>
<evidence type="ECO:0000259" key="2">
    <source>
        <dbReference type="Pfam" id="PF13550"/>
    </source>
</evidence>
<evidence type="ECO:0000313" key="3">
    <source>
        <dbReference type="EMBL" id="MBX6981270.1"/>
    </source>
</evidence>
<accession>A0AAP2JYT8</accession>
<dbReference type="Proteomes" id="UP000824410">
    <property type="component" value="Unassembled WGS sequence"/>
</dbReference>